<dbReference type="AlphaFoldDB" id="A0AAD9QZQ9"/>
<name>A0AAD9QZQ9_ACRCE</name>
<reference evidence="1" key="1">
    <citation type="journal article" date="2023" name="G3 (Bethesda)">
        <title>Whole genome assembly and annotation of the endangered Caribbean coral Acropora cervicornis.</title>
        <authorList>
            <person name="Selwyn J.D."/>
            <person name="Vollmer S.V."/>
        </authorList>
    </citation>
    <scope>NUCLEOTIDE SEQUENCE</scope>
    <source>
        <strain evidence="1">K2</strain>
    </source>
</reference>
<protein>
    <submittedName>
        <fullName evidence="1">Uncharacterized protein</fullName>
    </submittedName>
</protein>
<evidence type="ECO:0000313" key="2">
    <source>
        <dbReference type="Proteomes" id="UP001249851"/>
    </source>
</evidence>
<accession>A0AAD9QZQ9</accession>
<reference evidence="1" key="2">
    <citation type="journal article" date="2023" name="Science">
        <title>Genomic signatures of disease resistance in endangered staghorn corals.</title>
        <authorList>
            <person name="Vollmer S.V."/>
            <person name="Selwyn J.D."/>
            <person name="Despard B.A."/>
            <person name="Roesel C.L."/>
        </authorList>
    </citation>
    <scope>NUCLEOTIDE SEQUENCE</scope>
    <source>
        <strain evidence="1">K2</strain>
    </source>
</reference>
<organism evidence="1 2">
    <name type="scientific">Acropora cervicornis</name>
    <name type="common">Staghorn coral</name>
    <dbReference type="NCBI Taxonomy" id="6130"/>
    <lineage>
        <taxon>Eukaryota</taxon>
        <taxon>Metazoa</taxon>
        <taxon>Cnidaria</taxon>
        <taxon>Anthozoa</taxon>
        <taxon>Hexacorallia</taxon>
        <taxon>Scleractinia</taxon>
        <taxon>Astrocoeniina</taxon>
        <taxon>Acroporidae</taxon>
        <taxon>Acropora</taxon>
    </lineage>
</organism>
<sequence length="156" mass="17586">MSDQSMHLLRKFEFLWKNVTTNPDEHIIDALIFGSNCRRTQTKLLEKDATLTLDTALDIVRTEEVTSIQVKGISSDVSSRVHVLKHGRASSKAGNSPSKHRGPIIRVCGYFDTEHDISQRSLCPCAKENHWRKVCRASKFSKRQQRSSHGPEGTLG</sequence>
<evidence type="ECO:0000313" key="1">
    <source>
        <dbReference type="EMBL" id="KAK2570081.1"/>
    </source>
</evidence>
<proteinExistence type="predicted"/>
<comment type="caution">
    <text evidence="1">The sequence shown here is derived from an EMBL/GenBank/DDBJ whole genome shotgun (WGS) entry which is preliminary data.</text>
</comment>
<dbReference type="EMBL" id="JARQWQ010000008">
    <property type="protein sequence ID" value="KAK2570081.1"/>
    <property type="molecule type" value="Genomic_DNA"/>
</dbReference>
<dbReference type="Proteomes" id="UP001249851">
    <property type="component" value="Unassembled WGS sequence"/>
</dbReference>
<gene>
    <name evidence="1" type="ORF">P5673_004826</name>
</gene>
<keyword evidence="2" id="KW-1185">Reference proteome</keyword>